<gene>
    <name evidence="1" type="ORF">DFO73_105253</name>
</gene>
<accession>A0A2V3A2N2</accession>
<sequence length="120" mass="14203">MNIISIWFTDPPVYHQFPPIYENLGLPEVSSFIDQRFEFVYTSGKTERTGRGSIRLYKKHGDFKVIIPEKLPGFGPVRLEKLKSMLLERVKADFIQNMESEPPERKIYYTDFRRKARDTD</sequence>
<reference evidence="1 2" key="1">
    <citation type="submission" date="2018-05" db="EMBL/GenBank/DDBJ databases">
        <title>Freshwater and sediment microbial communities from various areas in North America, analyzing microbe dynamics in response to fracking.</title>
        <authorList>
            <person name="Lamendella R."/>
        </authorList>
    </citation>
    <scope>NUCLEOTIDE SEQUENCE [LARGE SCALE GENOMIC DNA]</scope>
    <source>
        <strain evidence="1 2">15_TX</strain>
    </source>
</reference>
<evidence type="ECO:0000313" key="1">
    <source>
        <dbReference type="EMBL" id="PWW29015.1"/>
    </source>
</evidence>
<organism evidence="1 2">
    <name type="scientific">Cytobacillus oceanisediminis</name>
    <dbReference type="NCBI Taxonomy" id="665099"/>
    <lineage>
        <taxon>Bacteria</taxon>
        <taxon>Bacillati</taxon>
        <taxon>Bacillota</taxon>
        <taxon>Bacilli</taxon>
        <taxon>Bacillales</taxon>
        <taxon>Bacillaceae</taxon>
        <taxon>Cytobacillus</taxon>
    </lineage>
</organism>
<dbReference type="OrthoDB" id="2910125at2"/>
<protein>
    <submittedName>
        <fullName evidence="1">Uncharacterized protein</fullName>
    </submittedName>
</protein>
<evidence type="ECO:0000313" key="2">
    <source>
        <dbReference type="Proteomes" id="UP000247150"/>
    </source>
</evidence>
<dbReference type="Proteomes" id="UP000247150">
    <property type="component" value="Unassembled WGS sequence"/>
</dbReference>
<comment type="caution">
    <text evidence="1">The sequence shown here is derived from an EMBL/GenBank/DDBJ whole genome shotgun (WGS) entry which is preliminary data.</text>
</comment>
<dbReference type="AlphaFoldDB" id="A0A2V3A2N2"/>
<name>A0A2V3A2N2_9BACI</name>
<dbReference type="RefSeq" id="WP_110065029.1">
    <property type="nucleotide sequence ID" value="NZ_QGTW01000005.1"/>
</dbReference>
<dbReference type="EMBL" id="QGTW01000005">
    <property type="protein sequence ID" value="PWW29015.1"/>
    <property type="molecule type" value="Genomic_DNA"/>
</dbReference>
<proteinExistence type="predicted"/>